<name>A0A9D1QBG1_9BACT</name>
<accession>A0A9D1QBG1</accession>
<dbReference type="EMBL" id="DXHL01000012">
    <property type="protein sequence ID" value="HIW10300.1"/>
    <property type="molecule type" value="Genomic_DNA"/>
</dbReference>
<dbReference type="AlphaFoldDB" id="A0A9D1QBG1"/>
<comment type="caution">
    <text evidence="1">The sequence shown here is derived from an EMBL/GenBank/DDBJ whole genome shotgun (WGS) entry which is preliminary data.</text>
</comment>
<protein>
    <submittedName>
        <fullName evidence="1">Uncharacterized protein</fullName>
    </submittedName>
</protein>
<evidence type="ECO:0000313" key="1">
    <source>
        <dbReference type="EMBL" id="HIW10300.1"/>
    </source>
</evidence>
<reference evidence="1" key="1">
    <citation type="journal article" date="2021" name="PeerJ">
        <title>Extensive microbial diversity within the chicken gut microbiome revealed by metagenomics and culture.</title>
        <authorList>
            <person name="Gilroy R."/>
            <person name="Ravi A."/>
            <person name="Getino M."/>
            <person name="Pursley I."/>
            <person name="Horton D.L."/>
            <person name="Alikhan N.F."/>
            <person name="Baker D."/>
            <person name="Gharbi K."/>
            <person name="Hall N."/>
            <person name="Watson M."/>
            <person name="Adriaenssens E.M."/>
            <person name="Foster-Nyarko E."/>
            <person name="Jarju S."/>
            <person name="Secka A."/>
            <person name="Antonio M."/>
            <person name="Oren A."/>
            <person name="Chaudhuri R.R."/>
            <person name="La Ragione R."/>
            <person name="Hildebrand F."/>
            <person name="Pallen M.J."/>
        </authorList>
    </citation>
    <scope>NUCLEOTIDE SEQUENCE</scope>
    <source>
        <strain evidence="1">ChiBcec15-1070</strain>
    </source>
</reference>
<proteinExistence type="predicted"/>
<dbReference type="Proteomes" id="UP000823926">
    <property type="component" value="Unassembled WGS sequence"/>
</dbReference>
<reference evidence="1" key="2">
    <citation type="submission" date="2021-04" db="EMBL/GenBank/DDBJ databases">
        <authorList>
            <person name="Gilroy R."/>
        </authorList>
    </citation>
    <scope>NUCLEOTIDE SEQUENCE</scope>
    <source>
        <strain evidence="1">ChiBcec15-1070</strain>
    </source>
</reference>
<sequence>MMTKTRKIRSLIFGLVAVLSVWGCERRAGSELMDVPAPGTVRVGYTIDGLMETRSTPVLGHERTLVDVHILFYTEEGSYVTYQHANVTSGTSSFTFPIPAVLTPNTPYKTLVLGNSHDHVPSGFASFDAYLEQSSTMSYDEMYEQVYAERNMDHSSGSTHSGSLPMWGQFVDGDGHEIAFQFTEQSDGRVEFTGSAHFSRSVCRLDLRHLAAQNLIIDAVKLCNYRSAGYYFHNDAPKGGIVDGLSDQSWISVSAPTQNVQELNGGVYAFPNIVPVVVQNDSQTTYLMIRGYYQDGTDNTPENPKKKLTYYRFNMAENGRSQILRRNYRYLAIINSVKGPGSDDEQGAHDEEAPMLDYTVDDSWTDDDGNTVTDDKGNYLTISRAMVTFDGYKDLSEAVKVVVKDGLTWSVEWDPTLVGEESSKFRYARVDDRQFSVTTLEDNATDFSRNARLIVKASGGTVDPQKPLTATVSVMQFSSKDEMATLMVDGQTGTVEQTVAGSGATLRFQVETGSLKSGWSVTDPNNTAATAGVTWTLKGANRGVLEVDVPTNITAGERAFTLKVQRLGSDGQVDGSVNPVMIQITQPKSDYLLSINPSEPQDQEGLVVEGFDPEPNVRPNGVSAQRKFTVQLADPDNYTWKVESSFAKDYDLFLTKTDPAAVKTEAKWGSNSAVANSITGLKNGESIWINVFRTGPGDPTFSGTLTFTAVPNGEGETQSINVTVTVKTSCTINDVIIQDAQKRDYILVADRNVGADPRIQDGKFVTAGNYHFQPEMHITGKAYSEITYTQWKGTETYNSSKTITEALDEMFTDVGTGTNADDAAEFSPWYKTADKAKWGYSFNAAQANITYYIGLAVHGVMSKGRLFFISQYWDLNAGKGTYVGCYFPMTTSNAYYATQLNATMVASQHIRFYSLPPSIASTSLGAPIRLMRTLTQAEITEAGYIPIE</sequence>
<gene>
    <name evidence="1" type="ORF">H9888_02250</name>
</gene>
<organism evidence="1 2">
    <name type="scientific">Candidatus Rikenella faecigallinarum</name>
    <dbReference type="NCBI Taxonomy" id="2838745"/>
    <lineage>
        <taxon>Bacteria</taxon>
        <taxon>Pseudomonadati</taxon>
        <taxon>Bacteroidota</taxon>
        <taxon>Bacteroidia</taxon>
        <taxon>Bacteroidales</taxon>
        <taxon>Rikenellaceae</taxon>
        <taxon>Rikenella</taxon>
    </lineage>
</organism>
<evidence type="ECO:0000313" key="2">
    <source>
        <dbReference type="Proteomes" id="UP000823926"/>
    </source>
</evidence>